<dbReference type="AlphaFoldDB" id="R4Z5Y0"/>
<dbReference type="PANTHER" id="PTHR37419:SF1">
    <property type="entry name" value="SERINE_THREONINE-PROTEIN KINASE TOXIN HIPA"/>
    <property type="match status" value="1"/>
</dbReference>
<gene>
    <name evidence="6" type="ORF">BN381_470016</name>
</gene>
<dbReference type="GO" id="GO:0004674">
    <property type="term" value="F:protein serine/threonine kinase activity"/>
    <property type="evidence" value="ECO:0007669"/>
    <property type="project" value="TreeGrafter"/>
</dbReference>
<evidence type="ECO:0000256" key="3">
    <source>
        <dbReference type="ARBA" id="ARBA00022777"/>
    </source>
</evidence>
<dbReference type="InterPro" id="IPR017508">
    <property type="entry name" value="HipA_N1"/>
</dbReference>
<evidence type="ECO:0000313" key="7">
    <source>
        <dbReference type="Proteomes" id="UP000018291"/>
    </source>
</evidence>
<dbReference type="Pfam" id="PF13657">
    <property type="entry name" value="Couple_hipA"/>
    <property type="match status" value="1"/>
</dbReference>
<dbReference type="OrthoDB" id="3182374at2"/>
<evidence type="ECO:0000256" key="2">
    <source>
        <dbReference type="ARBA" id="ARBA00022679"/>
    </source>
</evidence>
<dbReference type="RefSeq" id="WP_012229113.1">
    <property type="nucleotide sequence ID" value="NZ_HG422565.1"/>
</dbReference>
<evidence type="ECO:0000259" key="4">
    <source>
        <dbReference type="Pfam" id="PF07804"/>
    </source>
</evidence>
<keyword evidence="2 6" id="KW-0808">Transferase</keyword>
<evidence type="ECO:0000313" key="6">
    <source>
        <dbReference type="EMBL" id="CCM64811.1"/>
    </source>
</evidence>
<keyword evidence="7" id="KW-1185">Reference proteome</keyword>
<dbReference type="GO" id="GO:0005829">
    <property type="term" value="C:cytosol"/>
    <property type="evidence" value="ECO:0007669"/>
    <property type="project" value="TreeGrafter"/>
</dbReference>
<organism evidence="6 7">
    <name type="scientific">Candidatus Neomicrothrix parvicella RN1</name>
    <dbReference type="NCBI Taxonomy" id="1229780"/>
    <lineage>
        <taxon>Bacteria</taxon>
        <taxon>Bacillati</taxon>
        <taxon>Actinomycetota</taxon>
        <taxon>Acidimicrobiia</taxon>
        <taxon>Acidimicrobiales</taxon>
        <taxon>Microthrixaceae</taxon>
        <taxon>Candidatus Neomicrothrix</taxon>
    </lineage>
</organism>
<dbReference type="NCBIfam" id="TIGR03071">
    <property type="entry name" value="couple_hipA"/>
    <property type="match status" value="1"/>
</dbReference>
<dbReference type="STRING" id="1229780.BN381_470016"/>
<proteinExistence type="inferred from homology"/>
<comment type="similarity">
    <text evidence="1">Belongs to the HipA Ser/Thr kinase family.</text>
</comment>
<reference evidence="6 7" key="1">
    <citation type="journal article" date="2013" name="ISME J.">
        <title>Metabolic model for the filamentous 'Candidatus Microthrix parvicella' based on genomic and metagenomic analyses.</title>
        <authorList>
            <person name="Jon McIlroy S."/>
            <person name="Kristiansen R."/>
            <person name="Albertsen M."/>
            <person name="Michael Karst S."/>
            <person name="Rossetti S."/>
            <person name="Lund Nielsen J."/>
            <person name="Tandoi V."/>
            <person name="James Seviour R."/>
            <person name="Nielsen P.H."/>
        </authorList>
    </citation>
    <scope>NUCLEOTIDE SEQUENCE [LARGE SCALE GENOMIC DNA]</scope>
    <source>
        <strain evidence="6 7">RN1</strain>
    </source>
</reference>
<dbReference type="InterPro" id="IPR012893">
    <property type="entry name" value="HipA-like_C"/>
</dbReference>
<dbReference type="PANTHER" id="PTHR37419">
    <property type="entry name" value="SERINE/THREONINE-PROTEIN KINASE TOXIN HIPA"/>
    <property type="match status" value="1"/>
</dbReference>
<sequence length="419" mass="44898">MSGKLNVWWGQTLVATLAERRGRMSCTYTDPSMPMFSVAMPTRSAPYPDRFTRPFFHGLLPEGDARRIIAFDLGLGNGGATDMDLLRALGRDCAGALVIAQGKPHPSALDGIAHGLSSEQIAQRLRDLPDHPLGADGLVRVSLPGVQPKLLLGRTSAGGWYLPAEGRPSTHLLKPAHRFLAGSIPNELLCQRFAAAADVSAATTEMMAFAGEPALVSTRFDREFDASGVSRRRHQEDACQALMVLTVDPRRKYQQGAGPPSLRSVAEVLDRWGDGPQRVRLLEQVVVNMVVGNADLHGKNLSLLHREGVVSLAPCYDVMSTTALSEDVSTGLGLFVGDATDINEVTMGDVAAEGVSWGLRPVSVDAVIGGLLDRMPDALVAAAATAMPPDGSFSEQLLDHIGGRLRRARTNWTTSLGRR</sequence>
<dbReference type="Pfam" id="PF07804">
    <property type="entry name" value="HipA_C"/>
    <property type="match status" value="1"/>
</dbReference>
<evidence type="ECO:0000259" key="5">
    <source>
        <dbReference type="Pfam" id="PF13657"/>
    </source>
</evidence>
<keyword evidence="3 6" id="KW-0418">Kinase</keyword>
<name>R4Z5Y0_9ACTN</name>
<evidence type="ECO:0000256" key="1">
    <source>
        <dbReference type="ARBA" id="ARBA00010164"/>
    </source>
</evidence>
<feature type="domain" description="HipA N-terminal subdomain 1" evidence="5">
    <location>
        <begin position="5"/>
        <end position="99"/>
    </location>
</feature>
<comment type="caution">
    <text evidence="6">The sequence shown here is derived from an EMBL/GenBank/DDBJ whole genome shotgun (WGS) entry which is preliminary data.</text>
</comment>
<dbReference type="eggNOG" id="COG3550">
    <property type="taxonomic scope" value="Bacteria"/>
</dbReference>
<protein>
    <submittedName>
        <fullName evidence="6">Putative kinase Y4mE</fullName>
        <ecNumber evidence="6">2.-.-.-</ecNumber>
    </submittedName>
</protein>
<dbReference type="EMBL" id="CANL01000042">
    <property type="protein sequence ID" value="CCM64811.1"/>
    <property type="molecule type" value="Genomic_DNA"/>
</dbReference>
<feature type="domain" description="HipA-like C-terminal" evidence="4">
    <location>
        <begin position="142"/>
        <end position="338"/>
    </location>
</feature>
<accession>R4Z5Y0</accession>
<dbReference type="HOGENOM" id="CLU_030167_1_0_11"/>
<dbReference type="InterPro" id="IPR052028">
    <property type="entry name" value="HipA_Ser/Thr_kinase"/>
</dbReference>
<dbReference type="Proteomes" id="UP000018291">
    <property type="component" value="Unassembled WGS sequence"/>
</dbReference>
<dbReference type="EC" id="2.-.-.-" evidence="6"/>